<dbReference type="PANTHER" id="PTHR45339">
    <property type="entry name" value="HYBRID SIGNAL TRANSDUCTION HISTIDINE KINASE J"/>
    <property type="match status" value="1"/>
</dbReference>
<dbReference type="CDD" id="cd00088">
    <property type="entry name" value="HPT"/>
    <property type="match status" value="1"/>
</dbReference>
<evidence type="ECO:0000256" key="10">
    <source>
        <dbReference type="ARBA" id="ARBA00022840"/>
    </source>
</evidence>
<dbReference type="InterPro" id="IPR000014">
    <property type="entry name" value="PAS"/>
</dbReference>
<dbReference type="SUPFAM" id="SSF47226">
    <property type="entry name" value="Histidine-containing phosphotransfer domain, HPT domain"/>
    <property type="match status" value="1"/>
</dbReference>
<proteinExistence type="predicted"/>
<dbReference type="Pfam" id="PF00989">
    <property type="entry name" value="PAS"/>
    <property type="match status" value="1"/>
</dbReference>
<feature type="transmembrane region" description="Helical" evidence="18">
    <location>
        <begin position="204"/>
        <end position="225"/>
    </location>
</feature>
<dbReference type="PROSITE" id="PS50112">
    <property type="entry name" value="PAS"/>
    <property type="match status" value="1"/>
</dbReference>
<accession>A0A972JK43</accession>
<feature type="transmembrane region" description="Helical" evidence="18">
    <location>
        <begin position="43"/>
        <end position="64"/>
    </location>
</feature>
<dbReference type="Gene3D" id="3.30.565.10">
    <property type="entry name" value="Histidine kinase-like ATPase, C-terminal domain"/>
    <property type="match status" value="1"/>
</dbReference>
<dbReference type="Pfam" id="PF00072">
    <property type="entry name" value="Response_reg"/>
    <property type="match status" value="1"/>
</dbReference>
<evidence type="ECO:0000256" key="12">
    <source>
        <dbReference type="ARBA" id="ARBA00023012"/>
    </source>
</evidence>
<evidence type="ECO:0000313" key="24">
    <source>
        <dbReference type="EMBL" id="NMH66788.1"/>
    </source>
</evidence>
<dbReference type="InterPro" id="IPR035965">
    <property type="entry name" value="PAS-like_dom_sf"/>
</dbReference>
<feature type="domain" description="PAC" evidence="22">
    <location>
        <begin position="457"/>
        <end position="509"/>
    </location>
</feature>
<evidence type="ECO:0000256" key="15">
    <source>
        <dbReference type="ARBA" id="ARBA00068150"/>
    </source>
</evidence>
<protein>
    <recommendedName>
        <fullName evidence="15">Sensory/regulatory protein RpfC</fullName>
        <ecNumber evidence="3">2.7.13.3</ecNumber>
    </recommendedName>
</protein>
<dbReference type="Pfam" id="PF00512">
    <property type="entry name" value="HisKA"/>
    <property type="match status" value="1"/>
</dbReference>
<dbReference type="Gene3D" id="3.40.50.2300">
    <property type="match status" value="1"/>
</dbReference>
<dbReference type="AlphaFoldDB" id="A0A972JK43"/>
<organism evidence="24 25">
    <name type="scientific">Shewanella salipaludis</name>
    <dbReference type="NCBI Taxonomy" id="2723052"/>
    <lineage>
        <taxon>Bacteria</taxon>
        <taxon>Pseudomonadati</taxon>
        <taxon>Pseudomonadota</taxon>
        <taxon>Gammaproteobacteria</taxon>
        <taxon>Alteromonadales</taxon>
        <taxon>Shewanellaceae</taxon>
        <taxon>Shewanella</taxon>
    </lineage>
</organism>
<keyword evidence="7 18" id="KW-0812">Transmembrane</keyword>
<dbReference type="Gene3D" id="3.30.450.20">
    <property type="entry name" value="PAS domain"/>
    <property type="match status" value="2"/>
</dbReference>
<dbReference type="InterPro" id="IPR036641">
    <property type="entry name" value="HPT_dom_sf"/>
</dbReference>
<dbReference type="SMART" id="SM00091">
    <property type="entry name" value="PAS"/>
    <property type="match status" value="2"/>
</dbReference>
<evidence type="ECO:0000256" key="6">
    <source>
        <dbReference type="ARBA" id="ARBA00022679"/>
    </source>
</evidence>
<keyword evidence="12" id="KW-0902">Two-component regulatory system</keyword>
<evidence type="ECO:0000256" key="1">
    <source>
        <dbReference type="ARBA" id="ARBA00000085"/>
    </source>
</evidence>
<evidence type="ECO:0000256" key="17">
    <source>
        <dbReference type="PROSITE-ProRule" id="PRU00169"/>
    </source>
</evidence>
<dbReference type="CDD" id="cd00082">
    <property type="entry name" value="HisKA"/>
    <property type="match status" value="1"/>
</dbReference>
<dbReference type="PROSITE" id="PS50894">
    <property type="entry name" value="HPT"/>
    <property type="match status" value="1"/>
</dbReference>
<evidence type="ECO:0000256" key="9">
    <source>
        <dbReference type="ARBA" id="ARBA00022777"/>
    </source>
</evidence>
<dbReference type="GO" id="GO:0000155">
    <property type="term" value="F:phosphorelay sensor kinase activity"/>
    <property type="evidence" value="ECO:0007669"/>
    <property type="project" value="InterPro"/>
</dbReference>
<keyword evidence="10" id="KW-0067">ATP-binding</keyword>
<dbReference type="GO" id="GO:0005524">
    <property type="term" value="F:ATP binding"/>
    <property type="evidence" value="ECO:0007669"/>
    <property type="project" value="UniProtKB-KW"/>
</dbReference>
<keyword evidence="25" id="KW-1185">Reference proteome</keyword>
<gene>
    <name evidence="24" type="ORF">HC757_16645</name>
</gene>
<evidence type="ECO:0000259" key="22">
    <source>
        <dbReference type="PROSITE" id="PS50113"/>
    </source>
</evidence>
<dbReference type="InterPro" id="IPR003661">
    <property type="entry name" value="HisK_dim/P_dom"/>
</dbReference>
<dbReference type="InterPro" id="IPR033425">
    <property type="entry name" value="MASE3"/>
</dbReference>
<keyword evidence="5 17" id="KW-0597">Phosphoprotein</keyword>
<evidence type="ECO:0000256" key="14">
    <source>
        <dbReference type="ARBA" id="ARBA00064003"/>
    </source>
</evidence>
<dbReference type="NCBIfam" id="TIGR00229">
    <property type="entry name" value="sensory_box"/>
    <property type="match status" value="1"/>
</dbReference>
<dbReference type="CDD" id="cd00130">
    <property type="entry name" value="PAS"/>
    <property type="match status" value="2"/>
</dbReference>
<feature type="domain" description="Histidine kinase" evidence="19">
    <location>
        <begin position="527"/>
        <end position="751"/>
    </location>
</feature>
<dbReference type="PRINTS" id="PR00344">
    <property type="entry name" value="BCTRLSENSOR"/>
</dbReference>
<evidence type="ECO:0000256" key="13">
    <source>
        <dbReference type="ARBA" id="ARBA00023136"/>
    </source>
</evidence>
<dbReference type="SUPFAM" id="SSF47384">
    <property type="entry name" value="Homodimeric domain of signal transducing histidine kinase"/>
    <property type="match status" value="1"/>
</dbReference>
<dbReference type="EMBL" id="JAAXYH010000016">
    <property type="protein sequence ID" value="NMH66788.1"/>
    <property type="molecule type" value="Genomic_DNA"/>
</dbReference>
<comment type="caution">
    <text evidence="24">The sequence shown here is derived from an EMBL/GenBank/DDBJ whole genome shotgun (WGS) entry which is preliminary data.</text>
</comment>
<name>A0A972JK43_9GAMM</name>
<dbReference type="RefSeq" id="WP_169565517.1">
    <property type="nucleotide sequence ID" value="NZ_JAAXYH010000016.1"/>
</dbReference>
<dbReference type="FunFam" id="1.10.287.130:FF:000002">
    <property type="entry name" value="Two-component osmosensing histidine kinase"/>
    <property type="match status" value="1"/>
</dbReference>
<dbReference type="PROSITE" id="PS50110">
    <property type="entry name" value="RESPONSE_REGULATORY"/>
    <property type="match status" value="1"/>
</dbReference>
<evidence type="ECO:0000256" key="4">
    <source>
        <dbReference type="ARBA" id="ARBA00022475"/>
    </source>
</evidence>
<dbReference type="GO" id="GO:0005886">
    <property type="term" value="C:plasma membrane"/>
    <property type="evidence" value="ECO:0007669"/>
    <property type="project" value="UniProtKB-SubCell"/>
</dbReference>
<reference evidence="24" key="1">
    <citation type="submission" date="2020-04" db="EMBL/GenBank/DDBJ databases">
        <title>Description of Shewanella salipaludis sp. nov., isolated from a salt marsh.</title>
        <authorList>
            <person name="Park S."/>
            <person name="Yoon J.-H."/>
        </authorList>
    </citation>
    <scope>NUCLEOTIDE SEQUENCE</scope>
    <source>
        <strain evidence="24">SHSM-M6</strain>
    </source>
</reference>
<dbReference type="CDD" id="cd17546">
    <property type="entry name" value="REC_hyHK_CKI1_RcsC-like"/>
    <property type="match status" value="1"/>
</dbReference>
<evidence type="ECO:0000259" key="23">
    <source>
        <dbReference type="PROSITE" id="PS50894"/>
    </source>
</evidence>
<evidence type="ECO:0000313" key="25">
    <source>
        <dbReference type="Proteomes" id="UP000737113"/>
    </source>
</evidence>
<dbReference type="Pfam" id="PF02518">
    <property type="entry name" value="HATPase_c"/>
    <property type="match status" value="1"/>
</dbReference>
<dbReference type="InterPro" id="IPR003594">
    <property type="entry name" value="HATPase_dom"/>
</dbReference>
<dbReference type="PROSITE" id="PS50113">
    <property type="entry name" value="PAC"/>
    <property type="match status" value="1"/>
</dbReference>
<evidence type="ECO:0000256" key="5">
    <source>
        <dbReference type="ARBA" id="ARBA00022553"/>
    </source>
</evidence>
<feature type="domain" description="HPt" evidence="23">
    <location>
        <begin position="1050"/>
        <end position="1157"/>
    </location>
</feature>
<evidence type="ECO:0000256" key="8">
    <source>
        <dbReference type="ARBA" id="ARBA00022741"/>
    </source>
</evidence>
<dbReference type="InterPro" id="IPR008207">
    <property type="entry name" value="Sig_transdc_His_kin_Hpt_dom"/>
</dbReference>
<feature type="modified residue" description="4-aspartylphosphate" evidence="17">
    <location>
        <position position="953"/>
    </location>
</feature>
<dbReference type="Gene3D" id="2.10.70.100">
    <property type="match status" value="1"/>
</dbReference>
<dbReference type="Pfam" id="PF17159">
    <property type="entry name" value="MASE3"/>
    <property type="match status" value="1"/>
</dbReference>
<dbReference type="EC" id="2.7.13.3" evidence="3"/>
<keyword evidence="9" id="KW-0418">Kinase</keyword>
<evidence type="ECO:0000259" key="21">
    <source>
        <dbReference type="PROSITE" id="PS50112"/>
    </source>
</evidence>
<dbReference type="SMART" id="SM00073">
    <property type="entry name" value="HPT"/>
    <property type="match status" value="1"/>
</dbReference>
<dbReference type="PANTHER" id="PTHR45339:SF1">
    <property type="entry name" value="HYBRID SIGNAL TRANSDUCTION HISTIDINE KINASE J"/>
    <property type="match status" value="1"/>
</dbReference>
<dbReference type="SUPFAM" id="SSF55874">
    <property type="entry name" value="ATPase domain of HSP90 chaperone/DNA topoisomerase II/histidine kinase"/>
    <property type="match status" value="1"/>
</dbReference>
<feature type="domain" description="Response regulatory" evidence="20">
    <location>
        <begin position="904"/>
        <end position="1021"/>
    </location>
</feature>
<keyword evidence="11 18" id="KW-1133">Transmembrane helix</keyword>
<dbReference type="PROSITE" id="PS50109">
    <property type="entry name" value="HIS_KIN"/>
    <property type="match status" value="1"/>
</dbReference>
<dbReference type="Gene3D" id="1.10.287.130">
    <property type="match status" value="1"/>
</dbReference>
<evidence type="ECO:0000256" key="2">
    <source>
        <dbReference type="ARBA" id="ARBA00004651"/>
    </source>
</evidence>
<dbReference type="Pfam" id="PF08447">
    <property type="entry name" value="PAS_3"/>
    <property type="match status" value="1"/>
</dbReference>
<evidence type="ECO:0000256" key="3">
    <source>
        <dbReference type="ARBA" id="ARBA00012438"/>
    </source>
</evidence>
<dbReference type="SMART" id="SM00388">
    <property type="entry name" value="HisKA"/>
    <property type="match status" value="1"/>
</dbReference>
<dbReference type="InterPro" id="IPR004358">
    <property type="entry name" value="Sig_transdc_His_kin-like_C"/>
</dbReference>
<dbReference type="InterPro" id="IPR013767">
    <property type="entry name" value="PAS_fold"/>
</dbReference>
<keyword evidence="4" id="KW-1003">Cell membrane</keyword>
<dbReference type="SMART" id="SM00086">
    <property type="entry name" value="PAC"/>
    <property type="match status" value="2"/>
</dbReference>
<evidence type="ECO:0000259" key="19">
    <source>
        <dbReference type="PROSITE" id="PS50109"/>
    </source>
</evidence>
<feature type="transmembrane region" description="Helical" evidence="18">
    <location>
        <begin position="111"/>
        <end position="130"/>
    </location>
</feature>
<keyword evidence="6" id="KW-0808">Transferase</keyword>
<dbReference type="Pfam" id="PF01627">
    <property type="entry name" value="Hpt"/>
    <property type="match status" value="1"/>
</dbReference>
<feature type="transmembrane region" description="Helical" evidence="18">
    <location>
        <begin position="71"/>
        <end position="91"/>
    </location>
</feature>
<dbReference type="SUPFAM" id="SSF55785">
    <property type="entry name" value="PYP-like sensor domain (PAS domain)"/>
    <property type="match status" value="2"/>
</dbReference>
<dbReference type="SMART" id="SM00448">
    <property type="entry name" value="REC"/>
    <property type="match status" value="1"/>
</dbReference>
<keyword evidence="13 18" id="KW-0472">Membrane</keyword>
<dbReference type="InterPro" id="IPR000700">
    <property type="entry name" value="PAS-assoc_C"/>
</dbReference>
<feature type="transmembrane region" description="Helical" evidence="18">
    <location>
        <begin position="142"/>
        <end position="159"/>
    </location>
</feature>
<dbReference type="InterPro" id="IPR036890">
    <property type="entry name" value="HATPase_C_sf"/>
</dbReference>
<sequence length="1164" mass="127622">MYHNRPLAWLKSAAIVSTTGLSVLLLWRLSLSEWLGRPLLHTYLQLVLILLACGAGILALIHFYYYDKRGFLLLLGLGLLGTALLDAHQLLVSLDDFNLKPELRLSQAAGHWQASRLHFGVMLLLSWLVCHYESRSLRPIHGLLWLSYPMMAALTWLLFNADVDISDSGFAAMLMQPGELSILGLLGLSLLGYLYLTQKPDHRVVFWLSLSILANLISQLIMLLHPRGMTAGLGAAQLLIGVSYLLICCGLLLDMQHRFKQAHTGKLRQESIITSAPDGIVTLDDQGIITACNSAAEQIFGYAAAEITGNNLTLLLPAGLPPAPGQAQARLDCEVEARHKDGSMFPLQLAMAETGDVSAPGFVATVKNISQRKARELQLVRTAERLTQATRAGAIGLWDYDLARDALTWDEQMYSIYRLTREQYPNAHKAWLAAVHPHDLAEAQSMLAEAVTGTGYCISEYRIIWPDGAVRFIRAVGTVIYDEAARAERIVGVNWDITEHNQIMLALERARQEADAANAAKSAFLATMSHEIRTPMNGVISMAEILAHSPLLPQQSDLAQTIEQSAKTLLTLIDDILDFSKIEAGQLEIALMPTAVEDLVESLCDSLATVAAAKNVRLNLFISPQIPSRILVDDVRLRQILYNLLGNAIKFCANMPDRDSQVWLRVELSAPPQLQLNFTVTDNGIGMRQQTLNKLFTPFTQADAATTRSFGGTGLGLAICKRLVHLLHGQIDVDSTLGQGSSFRVGLPFNLAAEQPSEPLPNITELTCILLNSLDYESKDLCAYLEHAGAKVRLFADMDRATSAVTLLRGTVVIIHGQEYLPPLPTEPACTQAEIHYLFIGAATETGDDQGAAVAPKGQALRRRSLLNAVAKAAGLATVQPHKPKVRVPAEVPSNAAAQAQGRLILVAEDDEINRKVILQQFALLGYAGEVAANGLQALELWRQQQFSLVITDLHMPEMDGYALARAIRQEEPHGQHIPILALTANALRGEASRAMAAGMDSYLTKPLPLARLRTALEKWLPQAVTLAAVTLEPEPQSRPKEAVLDVAVLQKLVGDDDAIVQGFLQDYYDALQQHMARLSAKPSAGMQELAFTAHRLKSSSRSVGALIMADSCEQLEQAAKWGNPQEVVTALRQLEENRLKLEAELLPRLNRQKEMTVHGYTHH</sequence>
<dbReference type="InterPro" id="IPR001610">
    <property type="entry name" value="PAC"/>
</dbReference>
<dbReference type="Gene3D" id="1.20.120.160">
    <property type="entry name" value="HPT domain"/>
    <property type="match status" value="1"/>
</dbReference>
<dbReference type="Proteomes" id="UP000737113">
    <property type="component" value="Unassembled WGS sequence"/>
</dbReference>
<keyword evidence="8" id="KW-0547">Nucleotide-binding</keyword>
<dbReference type="InterPro" id="IPR036097">
    <property type="entry name" value="HisK_dim/P_sf"/>
</dbReference>
<feature type="domain" description="PAS" evidence="21">
    <location>
        <begin position="265"/>
        <end position="317"/>
    </location>
</feature>
<feature type="transmembrane region" description="Helical" evidence="18">
    <location>
        <begin position="12"/>
        <end position="31"/>
    </location>
</feature>
<comment type="catalytic activity">
    <reaction evidence="1">
        <text>ATP + protein L-histidine = ADP + protein N-phospho-L-histidine.</text>
        <dbReference type="EC" id="2.7.13.3"/>
    </reaction>
</comment>
<evidence type="ECO:0000256" key="7">
    <source>
        <dbReference type="ARBA" id="ARBA00022692"/>
    </source>
</evidence>
<dbReference type="InterPro" id="IPR013655">
    <property type="entry name" value="PAS_fold_3"/>
</dbReference>
<feature type="modified residue" description="Phosphohistidine" evidence="16">
    <location>
        <position position="1095"/>
    </location>
</feature>
<dbReference type="InterPro" id="IPR011006">
    <property type="entry name" value="CheY-like_superfamily"/>
</dbReference>
<feature type="transmembrane region" description="Helical" evidence="18">
    <location>
        <begin position="231"/>
        <end position="253"/>
    </location>
</feature>
<dbReference type="CDD" id="cd16922">
    <property type="entry name" value="HATPase_EvgS-ArcB-TorS-like"/>
    <property type="match status" value="1"/>
</dbReference>
<dbReference type="InterPro" id="IPR001789">
    <property type="entry name" value="Sig_transdc_resp-reg_receiver"/>
</dbReference>
<evidence type="ECO:0000256" key="16">
    <source>
        <dbReference type="PROSITE-ProRule" id="PRU00110"/>
    </source>
</evidence>
<dbReference type="SUPFAM" id="SSF52172">
    <property type="entry name" value="CheY-like"/>
    <property type="match status" value="1"/>
</dbReference>
<feature type="transmembrane region" description="Helical" evidence="18">
    <location>
        <begin position="179"/>
        <end position="197"/>
    </location>
</feature>
<comment type="subunit">
    <text evidence="14">At low DSF concentrations, interacts with RpfF.</text>
</comment>
<evidence type="ECO:0000259" key="20">
    <source>
        <dbReference type="PROSITE" id="PS50110"/>
    </source>
</evidence>
<dbReference type="InterPro" id="IPR005467">
    <property type="entry name" value="His_kinase_dom"/>
</dbReference>
<dbReference type="GO" id="GO:0006355">
    <property type="term" value="P:regulation of DNA-templated transcription"/>
    <property type="evidence" value="ECO:0007669"/>
    <property type="project" value="InterPro"/>
</dbReference>
<evidence type="ECO:0000256" key="11">
    <source>
        <dbReference type="ARBA" id="ARBA00022989"/>
    </source>
</evidence>
<evidence type="ECO:0000256" key="18">
    <source>
        <dbReference type="SAM" id="Phobius"/>
    </source>
</evidence>
<dbReference type="FunFam" id="3.30.565.10:FF:000010">
    <property type="entry name" value="Sensor histidine kinase RcsC"/>
    <property type="match status" value="1"/>
</dbReference>
<comment type="subcellular location">
    <subcellularLocation>
        <location evidence="2">Cell membrane</location>
        <topology evidence="2">Multi-pass membrane protein</topology>
    </subcellularLocation>
</comment>
<dbReference type="SMART" id="SM00387">
    <property type="entry name" value="HATPase_c"/>
    <property type="match status" value="1"/>
</dbReference>